<dbReference type="EMBL" id="NMPR01000036">
    <property type="protein sequence ID" value="KAA8633523.1"/>
    <property type="molecule type" value="Genomic_DNA"/>
</dbReference>
<comment type="similarity">
    <text evidence="2">Belongs to the AB hydrolase superfamily. LDAH family.</text>
</comment>
<protein>
    <submittedName>
        <fullName evidence="6">Uncharacterized protein</fullName>
    </submittedName>
</protein>
<dbReference type="SUPFAM" id="SSF53474">
    <property type="entry name" value="alpha/beta-Hydrolases"/>
    <property type="match status" value="1"/>
</dbReference>
<accession>A0A8S8ZTZ0</accession>
<organism evidence="6 7">
    <name type="scientific">Sordaria macrospora</name>
    <dbReference type="NCBI Taxonomy" id="5147"/>
    <lineage>
        <taxon>Eukaryota</taxon>
        <taxon>Fungi</taxon>
        <taxon>Dikarya</taxon>
        <taxon>Ascomycota</taxon>
        <taxon>Pezizomycotina</taxon>
        <taxon>Sordariomycetes</taxon>
        <taxon>Sordariomycetidae</taxon>
        <taxon>Sordariales</taxon>
        <taxon>Sordariaceae</taxon>
        <taxon>Sordaria</taxon>
    </lineage>
</organism>
<evidence type="ECO:0000256" key="5">
    <source>
        <dbReference type="SAM" id="MobiDB-lite"/>
    </source>
</evidence>
<feature type="compositionally biased region" description="Low complexity" evidence="5">
    <location>
        <begin position="362"/>
        <end position="376"/>
    </location>
</feature>
<dbReference type="Gene3D" id="3.40.50.1820">
    <property type="entry name" value="alpha/beta hydrolase"/>
    <property type="match status" value="1"/>
</dbReference>
<dbReference type="InterPro" id="IPR029058">
    <property type="entry name" value="AB_hydrolase_fold"/>
</dbReference>
<proteinExistence type="inferred from homology"/>
<evidence type="ECO:0000313" key="6">
    <source>
        <dbReference type="EMBL" id="KAA8633523.1"/>
    </source>
</evidence>
<dbReference type="AlphaFoldDB" id="A0A8S8ZTZ0"/>
<keyword evidence="3" id="KW-0551">Lipid droplet</keyword>
<evidence type="ECO:0000256" key="3">
    <source>
        <dbReference type="ARBA" id="ARBA00022677"/>
    </source>
</evidence>
<evidence type="ECO:0000256" key="1">
    <source>
        <dbReference type="ARBA" id="ARBA00004502"/>
    </source>
</evidence>
<dbReference type="PANTHER" id="PTHR13390">
    <property type="entry name" value="LIPASE"/>
    <property type="match status" value="1"/>
</dbReference>
<dbReference type="Proteomes" id="UP000433876">
    <property type="component" value="Unassembled WGS sequence"/>
</dbReference>
<feature type="region of interest" description="Disordered" evidence="5">
    <location>
        <begin position="62"/>
        <end position="97"/>
    </location>
</feature>
<reference evidence="6 7" key="1">
    <citation type="submission" date="2017-07" db="EMBL/GenBank/DDBJ databases">
        <title>Genome sequence of the Sordaria macrospora wild type strain R19027.</title>
        <authorList>
            <person name="Nowrousian M."/>
            <person name="Teichert I."/>
            <person name="Kueck U."/>
        </authorList>
    </citation>
    <scope>NUCLEOTIDE SEQUENCE [LARGE SCALE GENOMIC DNA]</scope>
    <source>
        <strain evidence="6 7">R19027</strain>
        <tissue evidence="6">Mycelium</tissue>
    </source>
</reference>
<evidence type="ECO:0000313" key="7">
    <source>
        <dbReference type="Proteomes" id="UP000433876"/>
    </source>
</evidence>
<dbReference type="InterPro" id="IPR019363">
    <property type="entry name" value="LDAH"/>
</dbReference>
<comment type="subcellular location">
    <subcellularLocation>
        <location evidence="1">Lipid droplet</location>
    </subcellularLocation>
</comment>
<gene>
    <name evidence="6" type="ORF">SMACR_05096</name>
</gene>
<sequence length="499" mass="55872">MIGSVWCTSGPLSTSVRPDRKLTSTITAMLRSLARLPFRRNAFSLSRTFGFPLSLSTVALTTTKSPVPSDKSRKMPSSSSVPLQPPPAPATTRRPTGPVPFLEYPSPNATSTSIFNSSNSNTTTKPKRYLLFFISGNPGLIDYYAPFFNHLRSLLNELESKSYSSPDQQPITFHIYGQNLIGFSDSDHTPFVPGSPETEPFLLEEQISHLYSSLVTLNEQKGPFDEIILAGHSVGSFLALEILHRSLQSSSPSQLLPISTALLLFPTIHQMHLSPSGLHLSRIRSIPFLNNYAHVLAKSFVDLVPGFALRWITRRVLGMSEHGSKVTTRFLQSRDGIWQAIHLGKDEMGVIRDGEGRWGWWSSSSGSVSTSGSSAEGEGEREGEVVAKEIETVESDWEEVDRQIRQEHAHNQGQQQQGQTQKKKPKFFLYFGQNDHWVADKYRDEFIERRKREGHMGKEGGTKIVIDEDRIPHAFCINHSEQVAEKVRVWVEEVLELEG</sequence>
<dbReference type="GO" id="GO:0016298">
    <property type="term" value="F:lipase activity"/>
    <property type="evidence" value="ECO:0007669"/>
    <property type="project" value="InterPro"/>
</dbReference>
<dbReference type="VEuPathDB" id="FungiDB:SMAC_05096"/>
<dbReference type="PANTHER" id="PTHR13390:SF0">
    <property type="entry name" value="LIPID DROPLET-ASSOCIATED HYDROLASE"/>
    <property type="match status" value="1"/>
</dbReference>
<evidence type="ECO:0000256" key="2">
    <source>
        <dbReference type="ARBA" id="ARBA00008300"/>
    </source>
</evidence>
<comment type="caution">
    <text evidence="6">The sequence shown here is derived from an EMBL/GenBank/DDBJ whole genome shotgun (WGS) entry which is preliminary data.</text>
</comment>
<dbReference type="GO" id="GO:0005811">
    <property type="term" value="C:lipid droplet"/>
    <property type="evidence" value="ECO:0007669"/>
    <property type="project" value="UniProtKB-SubCell"/>
</dbReference>
<dbReference type="GO" id="GO:0019915">
    <property type="term" value="P:lipid storage"/>
    <property type="evidence" value="ECO:0007669"/>
    <property type="project" value="InterPro"/>
</dbReference>
<evidence type="ECO:0000256" key="4">
    <source>
        <dbReference type="ARBA" id="ARBA00022801"/>
    </source>
</evidence>
<dbReference type="Pfam" id="PF10230">
    <property type="entry name" value="LIDHydrolase"/>
    <property type="match status" value="2"/>
</dbReference>
<feature type="region of interest" description="Disordered" evidence="5">
    <location>
        <begin position="362"/>
        <end position="383"/>
    </location>
</feature>
<name>A0A8S8ZTZ0_SORMA</name>
<keyword evidence="4" id="KW-0378">Hydrolase</keyword>